<name>A0ABU7LLX4_9PROT</name>
<reference evidence="2 3" key="1">
    <citation type="submission" date="2024-01" db="EMBL/GenBank/DDBJ databases">
        <title>Hyphobacterium bacterium isolated from marine sediment.</title>
        <authorList>
            <person name="Zhao S."/>
        </authorList>
    </citation>
    <scope>NUCLEOTIDE SEQUENCE [LARGE SCALE GENOMIC DNA]</scope>
    <source>
        <strain evidence="3">HN65</strain>
    </source>
</reference>
<dbReference type="InterPro" id="IPR052044">
    <property type="entry name" value="PKS_Associated_Protein"/>
</dbReference>
<dbReference type="PANTHER" id="PTHR36114:SF1">
    <property type="entry name" value="16.7 KDA PROTEIN IN WHIE LOCUS"/>
    <property type="match status" value="1"/>
</dbReference>
<proteinExistence type="predicted"/>
<dbReference type="InterPro" id="IPR011051">
    <property type="entry name" value="RmlC_Cupin_sf"/>
</dbReference>
<sequence>MIRTINIAEKHAQFDAPWSPKRVAKVDNYDIKLAKGEGEFAWHKHDEEDEMFLITKGVLRIEIEGQDDVVLGPGEFCVIPKGVRHHPVCVEAPVHIMLFERAGVTNTGDNPDSDLTQELVDL</sequence>
<evidence type="ECO:0000259" key="1">
    <source>
        <dbReference type="Pfam" id="PF07883"/>
    </source>
</evidence>
<evidence type="ECO:0000313" key="2">
    <source>
        <dbReference type="EMBL" id="MEE2524930.1"/>
    </source>
</evidence>
<protein>
    <submittedName>
        <fullName evidence="2">Cupin domain-containing protein</fullName>
    </submittedName>
</protein>
<dbReference type="RefSeq" id="WP_330197594.1">
    <property type="nucleotide sequence ID" value="NZ_JAZDRP010000001.1"/>
</dbReference>
<dbReference type="Gene3D" id="2.60.120.10">
    <property type="entry name" value="Jelly Rolls"/>
    <property type="match status" value="1"/>
</dbReference>
<dbReference type="SUPFAM" id="SSF51182">
    <property type="entry name" value="RmlC-like cupins"/>
    <property type="match status" value="1"/>
</dbReference>
<dbReference type="InterPro" id="IPR014710">
    <property type="entry name" value="RmlC-like_jellyroll"/>
</dbReference>
<dbReference type="PANTHER" id="PTHR36114">
    <property type="entry name" value="16.7 KDA PROTEIN IN WHIE LOCUS"/>
    <property type="match status" value="1"/>
</dbReference>
<keyword evidence="3" id="KW-1185">Reference proteome</keyword>
<accession>A0ABU7LLX4</accession>
<organism evidence="2 3">
    <name type="scientific">Hyphobacterium lacteum</name>
    <dbReference type="NCBI Taxonomy" id="3116575"/>
    <lineage>
        <taxon>Bacteria</taxon>
        <taxon>Pseudomonadati</taxon>
        <taxon>Pseudomonadota</taxon>
        <taxon>Alphaproteobacteria</taxon>
        <taxon>Maricaulales</taxon>
        <taxon>Maricaulaceae</taxon>
        <taxon>Hyphobacterium</taxon>
    </lineage>
</organism>
<gene>
    <name evidence="2" type="ORF">V0U79_01010</name>
</gene>
<feature type="domain" description="Cupin type-2" evidence="1">
    <location>
        <begin position="32"/>
        <end position="94"/>
    </location>
</feature>
<comment type="caution">
    <text evidence="2">The sequence shown here is derived from an EMBL/GenBank/DDBJ whole genome shotgun (WGS) entry which is preliminary data.</text>
</comment>
<dbReference type="InterPro" id="IPR013096">
    <property type="entry name" value="Cupin_2"/>
</dbReference>
<dbReference type="Pfam" id="PF07883">
    <property type="entry name" value="Cupin_2"/>
    <property type="match status" value="1"/>
</dbReference>
<dbReference type="CDD" id="cd02226">
    <property type="entry name" value="cupin_YdbB-like"/>
    <property type="match status" value="1"/>
</dbReference>
<dbReference type="EMBL" id="JAZDRP010000001">
    <property type="protein sequence ID" value="MEE2524930.1"/>
    <property type="molecule type" value="Genomic_DNA"/>
</dbReference>
<dbReference type="Proteomes" id="UP001354971">
    <property type="component" value="Unassembled WGS sequence"/>
</dbReference>
<evidence type="ECO:0000313" key="3">
    <source>
        <dbReference type="Proteomes" id="UP001354971"/>
    </source>
</evidence>